<dbReference type="Pfam" id="PF16976">
    <property type="entry name" value="RcpC"/>
    <property type="match status" value="1"/>
</dbReference>
<dbReference type="EMBL" id="JACAQB010000027">
    <property type="protein sequence ID" value="NWB99909.1"/>
    <property type="molecule type" value="Genomic_DNA"/>
</dbReference>
<organism evidence="2 3">
    <name type="scientific">Pseudomonas gingeri</name>
    <dbReference type="NCBI Taxonomy" id="117681"/>
    <lineage>
        <taxon>Bacteria</taxon>
        <taxon>Pseudomonadati</taxon>
        <taxon>Pseudomonadota</taxon>
        <taxon>Gammaproteobacteria</taxon>
        <taxon>Pseudomonadales</taxon>
        <taxon>Pseudomonadaceae</taxon>
        <taxon>Pseudomonas</taxon>
    </lineage>
</organism>
<gene>
    <name evidence="2" type="primary">cpaB</name>
    <name evidence="2" type="ORF">HX882_28975</name>
</gene>
<feature type="domain" description="SAF" evidence="1">
    <location>
        <begin position="58"/>
        <end position="118"/>
    </location>
</feature>
<dbReference type="InterPro" id="IPR013974">
    <property type="entry name" value="SAF"/>
</dbReference>
<dbReference type="NCBIfam" id="TIGR03177">
    <property type="entry name" value="pilus_cpaB"/>
    <property type="match status" value="1"/>
</dbReference>
<evidence type="ECO:0000313" key="3">
    <source>
        <dbReference type="Proteomes" id="UP000539985"/>
    </source>
</evidence>
<dbReference type="Pfam" id="PF08666">
    <property type="entry name" value="SAF"/>
    <property type="match status" value="1"/>
</dbReference>
<accession>A0A7Y7XHT3</accession>
<dbReference type="AlphaFoldDB" id="A0A7Y7XHT3"/>
<dbReference type="SMART" id="SM00858">
    <property type="entry name" value="SAF"/>
    <property type="match status" value="1"/>
</dbReference>
<dbReference type="InterPro" id="IPR031571">
    <property type="entry name" value="RcpC_dom"/>
</dbReference>
<sequence length="316" mass="32975">MNSRVTLGLAALLLIAAVVVGYWGLKLSRQPDPVAPAGAAVVAPVEKNATNAEDALRQSVVVLAHDVPAFVPLTAADLTVERLRTAPAGSLNALQQAVDRIPWRPLKAGTWLSEESFAAGGPLARMIRPDERALAVAVDEVIGAGGQLTPGDYVDVLLFLRQEGGNPQQSAQVVVPAIRLLGVGDQLGLTNDGLPASPPLSVGERLPQGSRPSGAHTVVLAVPEPLLSRLMLATQVGTLRLAVRSADEHLLPRYWAGESAAASIENTNRSLFQFNQLALADAPRNQAAAVPGAVPGAAKNHGIEVIRGNQVTQQTP</sequence>
<dbReference type="Proteomes" id="UP000539985">
    <property type="component" value="Unassembled WGS sequence"/>
</dbReference>
<dbReference type="RefSeq" id="WP_177105432.1">
    <property type="nucleotide sequence ID" value="NZ_JACAQB010000027.1"/>
</dbReference>
<proteinExistence type="predicted"/>
<evidence type="ECO:0000259" key="1">
    <source>
        <dbReference type="SMART" id="SM00858"/>
    </source>
</evidence>
<evidence type="ECO:0000313" key="2">
    <source>
        <dbReference type="EMBL" id="NWB99909.1"/>
    </source>
</evidence>
<protein>
    <submittedName>
        <fullName evidence="2">Flp pilus assembly protein CpaB</fullName>
    </submittedName>
</protein>
<comment type="caution">
    <text evidence="2">The sequence shown here is derived from an EMBL/GenBank/DDBJ whole genome shotgun (WGS) entry which is preliminary data.</text>
</comment>
<reference evidence="2 3" key="1">
    <citation type="submission" date="2020-04" db="EMBL/GenBank/DDBJ databases">
        <title>Molecular characterization of pseudomonads from Agaricus bisporus reveal novel blotch 2 pathogens in Western Europe.</title>
        <authorList>
            <person name="Taparia T."/>
            <person name="Krijger M."/>
            <person name="Haynes E."/>
            <person name="Elpinstone J.G."/>
            <person name="Noble R."/>
            <person name="Van Der Wolf J."/>
        </authorList>
    </citation>
    <scope>NUCLEOTIDE SEQUENCE [LARGE SCALE GENOMIC DNA]</scope>
    <source>
        <strain evidence="2 3">H7001</strain>
    </source>
</reference>
<name>A0A7Y7XHT3_9PSED</name>
<dbReference type="InterPro" id="IPR017592">
    <property type="entry name" value="Pilus_assmbl_Flp-typ_CpaB"/>
</dbReference>
<dbReference type="CDD" id="cd11614">
    <property type="entry name" value="SAF_CpaB_FlgA_like"/>
    <property type="match status" value="1"/>
</dbReference>